<feature type="non-terminal residue" evidence="1">
    <location>
        <position position="224"/>
    </location>
</feature>
<sequence length="224" mass="24117">MYDETVRSDVRSGNTTAGGEGFQRPPVLRKPSPPKVIPDDIFLFSDSEDYVTLDSLLEEGHALGQDMAPLARSDPRSTPLTVLYSSGTTGLPKGVVSTHFNFVSQMVQMGTEGENLCNYTDVIALWLPSTHLSGVFFCLVALAQGATVLIFPGFKLDLLLAGIQRYQATLFPLLPTYAAAVAQSPLVSQFNVSSVRTIGIGGNATPEVVAQELARIFNIESLIH</sequence>
<reference evidence="1 2" key="1">
    <citation type="journal article" date="2020" name="Cell">
        <title>Large-Scale Comparative Analyses of Tick Genomes Elucidate Their Genetic Diversity and Vector Capacities.</title>
        <authorList>
            <consortium name="Tick Genome and Microbiome Consortium (TIGMIC)"/>
            <person name="Jia N."/>
            <person name="Wang J."/>
            <person name="Shi W."/>
            <person name="Du L."/>
            <person name="Sun Y."/>
            <person name="Zhan W."/>
            <person name="Jiang J.F."/>
            <person name="Wang Q."/>
            <person name="Zhang B."/>
            <person name="Ji P."/>
            <person name="Bell-Sakyi L."/>
            <person name="Cui X.M."/>
            <person name="Yuan T.T."/>
            <person name="Jiang B.G."/>
            <person name="Yang W.F."/>
            <person name="Lam T.T."/>
            <person name="Chang Q.C."/>
            <person name="Ding S.J."/>
            <person name="Wang X.J."/>
            <person name="Zhu J.G."/>
            <person name="Ruan X.D."/>
            <person name="Zhao L."/>
            <person name="Wei J.T."/>
            <person name="Ye R.Z."/>
            <person name="Que T.C."/>
            <person name="Du C.H."/>
            <person name="Zhou Y.H."/>
            <person name="Cheng J.X."/>
            <person name="Dai P.F."/>
            <person name="Guo W.B."/>
            <person name="Han X.H."/>
            <person name="Huang E.J."/>
            <person name="Li L.F."/>
            <person name="Wei W."/>
            <person name="Gao Y.C."/>
            <person name="Liu J.Z."/>
            <person name="Shao H.Z."/>
            <person name="Wang X."/>
            <person name="Wang C.C."/>
            <person name="Yang T.C."/>
            <person name="Huo Q.B."/>
            <person name="Li W."/>
            <person name="Chen H.Y."/>
            <person name="Chen S.E."/>
            <person name="Zhou L.G."/>
            <person name="Ni X.B."/>
            <person name="Tian J.H."/>
            <person name="Sheng Y."/>
            <person name="Liu T."/>
            <person name="Pan Y.S."/>
            <person name="Xia L.Y."/>
            <person name="Li J."/>
            <person name="Zhao F."/>
            <person name="Cao W.C."/>
        </authorList>
    </citation>
    <scope>NUCLEOTIDE SEQUENCE [LARGE SCALE GENOMIC DNA]</scope>
    <source>
        <strain evidence="1">Iper-2018</strain>
    </source>
</reference>
<keyword evidence="2" id="KW-1185">Reference proteome</keyword>
<name>A0AC60QXS8_IXOPE</name>
<dbReference type="Proteomes" id="UP000805193">
    <property type="component" value="Unassembled WGS sequence"/>
</dbReference>
<dbReference type="EMBL" id="JABSTQ010001982">
    <property type="protein sequence ID" value="KAG0444491.1"/>
    <property type="molecule type" value="Genomic_DNA"/>
</dbReference>
<protein>
    <submittedName>
        <fullName evidence="1">Uncharacterized protein</fullName>
    </submittedName>
</protein>
<organism evidence="1 2">
    <name type="scientific">Ixodes persulcatus</name>
    <name type="common">Taiga tick</name>
    <dbReference type="NCBI Taxonomy" id="34615"/>
    <lineage>
        <taxon>Eukaryota</taxon>
        <taxon>Metazoa</taxon>
        <taxon>Ecdysozoa</taxon>
        <taxon>Arthropoda</taxon>
        <taxon>Chelicerata</taxon>
        <taxon>Arachnida</taxon>
        <taxon>Acari</taxon>
        <taxon>Parasitiformes</taxon>
        <taxon>Ixodida</taxon>
        <taxon>Ixodoidea</taxon>
        <taxon>Ixodidae</taxon>
        <taxon>Ixodinae</taxon>
        <taxon>Ixodes</taxon>
    </lineage>
</organism>
<evidence type="ECO:0000313" key="2">
    <source>
        <dbReference type="Proteomes" id="UP000805193"/>
    </source>
</evidence>
<accession>A0AC60QXS8</accession>
<evidence type="ECO:0000313" key="1">
    <source>
        <dbReference type="EMBL" id="KAG0444491.1"/>
    </source>
</evidence>
<gene>
    <name evidence="1" type="ORF">HPB47_013736</name>
</gene>
<comment type="caution">
    <text evidence="1">The sequence shown here is derived from an EMBL/GenBank/DDBJ whole genome shotgun (WGS) entry which is preliminary data.</text>
</comment>
<proteinExistence type="predicted"/>